<dbReference type="SMART" id="SM00342">
    <property type="entry name" value="HTH_ARAC"/>
    <property type="match status" value="1"/>
</dbReference>
<dbReference type="PANTHER" id="PTHR46796">
    <property type="entry name" value="HTH-TYPE TRANSCRIPTIONAL ACTIVATOR RHAS-RELATED"/>
    <property type="match status" value="1"/>
</dbReference>
<evidence type="ECO:0000256" key="1">
    <source>
        <dbReference type="ARBA" id="ARBA00023015"/>
    </source>
</evidence>
<name>A0A975D5J0_9SPHN</name>
<dbReference type="InterPro" id="IPR018062">
    <property type="entry name" value="HTH_AraC-typ_CS"/>
</dbReference>
<dbReference type="InterPro" id="IPR050204">
    <property type="entry name" value="AraC_XylS_family_regulators"/>
</dbReference>
<feature type="domain" description="HTH araC/xylS-type" evidence="4">
    <location>
        <begin position="205"/>
        <end position="303"/>
    </location>
</feature>
<evidence type="ECO:0000313" key="5">
    <source>
        <dbReference type="EMBL" id="QTH23178.1"/>
    </source>
</evidence>
<reference evidence="5" key="2">
    <citation type="submission" date="2021-04" db="EMBL/GenBank/DDBJ databases">
        <title>Isolation and genomic analysis of the ibuprofen-degrading bacterium Sphingomonas strain MPO218.</title>
        <authorList>
            <person name="Aulestia M."/>
            <person name="Flores A."/>
            <person name="Mangas E.L."/>
            <person name="Perez-Pulido A.J."/>
            <person name="Santero E."/>
            <person name="Camacho E.M."/>
        </authorList>
    </citation>
    <scope>NUCLEOTIDE SEQUENCE</scope>
    <source>
        <strain evidence="5">MPO218</strain>
    </source>
</reference>
<organism evidence="5 6">
    <name type="scientific">Rhizorhabdus wittichii</name>
    <dbReference type="NCBI Taxonomy" id="160791"/>
    <lineage>
        <taxon>Bacteria</taxon>
        <taxon>Pseudomonadati</taxon>
        <taxon>Pseudomonadota</taxon>
        <taxon>Alphaproteobacteria</taxon>
        <taxon>Sphingomonadales</taxon>
        <taxon>Sphingomonadaceae</taxon>
        <taxon>Rhizorhabdus</taxon>
    </lineage>
</organism>
<dbReference type="InterPro" id="IPR009057">
    <property type="entry name" value="Homeodomain-like_sf"/>
</dbReference>
<dbReference type="PROSITE" id="PS01124">
    <property type="entry name" value="HTH_ARAC_FAMILY_2"/>
    <property type="match status" value="1"/>
</dbReference>
<dbReference type="SUPFAM" id="SSF46689">
    <property type="entry name" value="Homeodomain-like"/>
    <property type="match status" value="2"/>
</dbReference>
<protein>
    <submittedName>
        <fullName evidence="5">Helix-turn-helix transcriptional regulator</fullName>
    </submittedName>
</protein>
<dbReference type="EMBL" id="CP059319">
    <property type="protein sequence ID" value="QTH23178.1"/>
    <property type="molecule type" value="Genomic_DNA"/>
</dbReference>
<gene>
    <name evidence="5" type="ORF">HRJ34_06620</name>
</gene>
<dbReference type="Proteomes" id="UP000664914">
    <property type="component" value="Chromosome"/>
</dbReference>
<evidence type="ECO:0000256" key="3">
    <source>
        <dbReference type="ARBA" id="ARBA00023163"/>
    </source>
</evidence>
<dbReference type="InterPro" id="IPR018060">
    <property type="entry name" value="HTH_AraC"/>
</dbReference>
<dbReference type="PROSITE" id="PS00041">
    <property type="entry name" value="HTH_ARAC_FAMILY_1"/>
    <property type="match status" value="1"/>
</dbReference>
<evidence type="ECO:0000256" key="2">
    <source>
        <dbReference type="ARBA" id="ARBA00023125"/>
    </source>
</evidence>
<dbReference type="InterPro" id="IPR020449">
    <property type="entry name" value="Tscrpt_reg_AraC-type_HTH"/>
</dbReference>
<accession>A0A975D5J0</accession>
<evidence type="ECO:0000259" key="4">
    <source>
        <dbReference type="PROSITE" id="PS01124"/>
    </source>
</evidence>
<dbReference type="PRINTS" id="PR00032">
    <property type="entry name" value="HTHARAC"/>
</dbReference>
<dbReference type="Pfam" id="PF12833">
    <property type="entry name" value="HTH_18"/>
    <property type="match status" value="1"/>
</dbReference>
<dbReference type="RefSeq" id="WP_208633659.1">
    <property type="nucleotide sequence ID" value="NZ_CP059319.1"/>
</dbReference>
<keyword evidence="1" id="KW-0805">Transcription regulation</keyword>
<dbReference type="GO" id="GO:0003700">
    <property type="term" value="F:DNA-binding transcription factor activity"/>
    <property type="evidence" value="ECO:0007669"/>
    <property type="project" value="InterPro"/>
</dbReference>
<dbReference type="AlphaFoldDB" id="A0A975D5J0"/>
<evidence type="ECO:0000313" key="6">
    <source>
        <dbReference type="Proteomes" id="UP000664914"/>
    </source>
</evidence>
<dbReference type="Gene3D" id="1.10.10.60">
    <property type="entry name" value="Homeodomain-like"/>
    <property type="match status" value="2"/>
</dbReference>
<sequence>MTAIGLPDASGTRFTDYLETHSLPSDQADTRAARDGSVLATLVTHSPVEGGWFRPIDDLVISIVMQSCHSDVVRDIGWGRSSFVEAPGCILVTPPGCKSYWTFGGNPLVLHFSIARERLEALGLDWDSSLSDAGAGHLNAPLYDRLVSELASRIWSVLEQPAPLGERFVDHAVATMLTVLLGGHVEDRPASPSRGGSGLPAWRMKKVRSLVAERPGLDLSIEELASSTGLSADHFVKAFSTTMGQTPHQWLSSLRIEEAKKLLRQTDQPLTEIALDLGFSSSAHFSSRFKQLVGMPPSAWRATFRS</sequence>
<reference evidence="5" key="1">
    <citation type="submission" date="2020-07" db="EMBL/GenBank/DDBJ databases">
        <authorList>
            <person name="Camacho E."/>
        </authorList>
    </citation>
    <scope>NUCLEOTIDE SEQUENCE</scope>
    <source>
        <strain evidence="5">MPO218</strain>
    </source>
</reference>
<proteinExistence type="predicted"/>
<dbReference type="GO" id="GO:0043565">
    <property type="term" value="F:sequence-specific DNA binding"/>
    <property type="evidence" value="ECO:0007669"/>
    <property type="project" value="InterPro"/>
</dbReference>
<keyword evidence="2" id="KW-0238">DNA-binding</keyword>
<dbReference type="PANTHER" id="PTHR46796:SF14">
    <property type="entry name" value="TRANSCRIPTIONAL REGULATORY PROTEIN"/>
    <property type="match status" value="1"/>
</dbReference>
<keyword evidence="3" id="KW-0804">Transcription</keyword>